<name>F8GYW3_CUPNN</name>
<dbReference type="AlphaFoldDB" id="F8GYW3"/>
<keyword evidence="1" id="KW-0614">Plasmid</keyword>
<organism evidence="1 2">
    <name type="scientific">Cupriavidus necator (strain ATCC 43291 / DSM 13513 / CCUG 52238 / LMG 8453 / N-1)</name>
    <name type="common">Ralstonia eutropha</name>
    <dbReference type="NCBI Taxonomy" id="1042878"/>
    <lineage>
        <taxon>Bacteria</taxon>
        <taxon>Pseudomonadati</taxon>
        <taxon>Pseudomonadota</taxon>
        <taxon>Betaproteobacteria</taxon>
        <taxon>Burkholderiales</taxon>
        <taxon>Burkholderiaceae</taxon>
        <taxon>Cupriavidus</taxon>
    </lineage>
</organism>
<sequence>MILAGCAAWASGFSEKPVTLIVPQAPGGANDAIAESWRNG</sequence>
<accession>F8GYW3</accession>
<protein>
    <recommendedName>
        <fullName evidence="3">Tripartite tricarboxylate transporter substrate binding protein</fullName>
    </recommendedName>
</protein>
<dbReference type="KEGG" id="cnc:CNE_BB2p02470"/>
<geneLocation type="plasmid" evidence="1 2">
    <name>pBB2</name>
</geneLocation>
<proteinExistence type="predicted"/>
<reference evidence="1 2" key="1">
    <citation type="journal article" date="2011" name="J. Bacteriol.">
        <title>Complete genome sequence of the type strain Cupriavidus necator N-1.</title>
        <authorList>
            <person name="Poehlein A."/>
            <person name="Kusian B."/>
            <person name="Friedrich B."/>
            <person name="Daniel R."/>
            <person name="Bowien B."/>
        </authorList>
    </citation>
    <scope>NUCLEOTIDE SEQUENCE [LARGE SCALE GENOMIC DNA]</scope>
    <source>
        <strain evidence="2">ATCC 43291 / DSM 13513 / CCUG 52238 / LMG 8453 / N-1</strain>
        <plasmid evidence="1 2">pBB2</plasmid>
    </source>
</reference>
<evidence type="ECO:0008006" key="3">
    <source>
        <dbReference type="Google" id="ProtNLM"/>
    </source>
</evidence>
<evidence type="ECO:0000313" key="1">
    <source>
        <dbReference type="EMBL" id="AEI83054.1"/>
    </source>
</evidence>
<dbReference type="Proteomes" id="UP000006798">
    <property type="component" value="Plasmid pBB2"/>
</dbReference>
<evidence type="ECO:0000313" key="2">
    <source>
        <dbReference type="Proteomes" id="UP000006798"/>
    </source>
</evidence>
<dbReference type="EMBL" id="CP002880">
    <property type="protein sequence ID" value="AEI83054.1"/>
    <property type="molecule type" value="Genomic_DNA"/>
</dbReference>
<dbReference type="HOGENOM" id="CLU_3288290_0_0_4"/>
<gene>
    <name evidence="1" type="ordered locus">CNE_BB2p02470</name>
</gene>